<feature type="transmembrane region" description="Helical" evidence="1">
    <location>
        <begin position="50"/>
        <end position="69"/>
    </location>
</feature>
<evidence type="ECO:0000256" key="1">
    <source>
        <dbReference type="SAM" id="Phobius"/>
    </source>
</evidence>
<reference evidence="2" key="1">
    <citation type="journal article" date="2014" name="Int. J. Syst. Evol. Microbiol.">
        <title>Complete genome sequence of Corynebacterium casei LMG S-19264T (=DSM 44701T), isolated from a smear-ripened cheese.</title>
        <authorList>
            <consortium name="US DOE Joint Genome Institute (JGI-PGF)"/>
            <person name="Walter F."/>
            <person name="Albersmeier A."/>
            <person name="Kalinowski J."/>
            <person name="Ruckert C."/>
        </authorList>
    </citation>
    <scope>NUCLEOTIDE SEQUENCE</scope>
    <source>
        <strain evidence="2">NBRC 108769</strain>
    </source>
</reference>
<accession>A0AA37SW80</accession>
<dbReference type="EMBL" id="BSOH01000037">
    <property type="protein sequence ID" value="GLR19941.1"/>
    <property type="molecule type" value="Genomic_DNA"/>
</dbReference>
<organism evidence="2 3">
    <name type="scientific">Portibacter lacus</name>
    <dbReference type="NCBI Taxonomy" id="1099794"/>
    <lineage>
        <taxon>Bacteria</taxon>
        <taxon>Pseudomonadati</taxon>
        <taxon>Bacteroidota</taxon>
        <taxon>Saprospiria</taxon>
        <taxon>Saprospirales</taxon>
        <taxon>Haliscomenobacteraceae</taxon>
        <taxon>Portibacter</taxon>
    </lineage>
</organism>
<dbReference type="RefSeq" id="WP_235293468.1">
    <property type="nucleotide sequence ID" value="NZ_BSOH01000037.1"/>
</dbReference>
<comment type="caution">
    <text evidence="2">The sequence shown here is derived from an EMBL/GenBank/DDBJ whole genome shotgun (WGS) entry which is preliminary data.</text>
</comment>
<reference evidence="2" key="2">
    <citation type="submission" date="2023-01" db="EMBL/GenBank/DDBJ databases">
        <title>Draft genome sequence of Portibacter lacus strain NBRC 108769.</title>
        <authorList>
            <person name="Sun Q."/>
            <person name="Mori K."/>
        </authorList>
    </citation>
    <scope>NUCLEOTIDE SEQUENCE</scope>
    <source>
        <strain evidence="2">NBRC 108769</strain>
    </source>
</reference>
<dbReference type="Proteomes" id="UP001156666">
    <property type="component" value="Unassembled WGS sequence"/>
</dbReference>
<dbReference type="AlphaFoldDB" id="A0AA37SW80"/>
<sequence length="81" mass="9420">MIYVGIGYLYLMMDVNFRYIVLFGVLILLSNVVFEYWITVLNTPDIIDSYFGYAGTLLAFLFLFVSWKIGMMDNPLAEKEN</sequence>
<evidence type="ECO:0000313" key="2">
    <source>
        <dbReference type="EMBL" id="GLR19941.1"/>
    </source>
</evidence>
<gene>
    <name evidence="2" type="ORF">GCM10007940_45570</name>
</gene>
<evidence type="ECO:0000313" key="3">
    <source>
        <dbReference type="Proteomes" id="UP001156666"/>
    </source>
</evidence>
<keyword evidence="1" id="KW-0812">Transmembrane</keyword>
<protein>
    <submittedName>
        <fullName evidence="2">Uncharacterized protein</fullName>
    </submittedName>
</protein>
<keyword evidence="3" id="KW-1185">Reference proteome</keyword>
<keyword evidence="1" id="KW-0472">Membrane</keyword>
<proteinExistence type="predicted"/>
<name>A0AA37SW80_9BACT</name>
<feature type="transmembrane region" description="Helical" evidence="1">
    <location>
        <begin position="19"/>
        <end position="38"/>
    </location>
</feature>
<keyword evidence="1" id="KW-1133">Transmembrane helix</keyword>